<sequence length="113" mass="13025">MNHDVEEAAEEAAKKNVSTSSDIPRSFLRRWEPFLFLAMFKKKPELTSETMPSISSNQRLFLRFKILASFPADLSLSMSLSIRNIRILADFFDLLASVIDFTLRFVNFLVSFL</sequence>
<comment type="caution">
    <text evidence="1">The sequence shown here is derived from an EMBL/GenBank/DDBJ whole genome shotgun (WGS) entry which is preliminary data.</text>
</comment>
<organism evidence="1 2">
    <name type="scientific">Brassica cretica</name>
    <name type="common">Mustard</name>
    <dbReference type="NCBI Taxonomy" id="69181"/>
    <lineage>
        <taxon>Eukaryota</taxon>
        <taxon>Viridiplantae</taxon>
        <taxon>Streptophyta</taxon>
        <taxon>Embryophyta</taxon>
        <taxon>Tracheophyta</taxon>
        <taxon>Spermatophyta</taxon>
        <taxon>Magnoliopsida</taxon>
        <taxon>eudicotyledons</taxon>
        <taxon>Gunneridae</taxon>
        <taxon>Pentapetalae</taxon>
        <taxon>rosids</taxon>
        <taxon>malvids</taxon>
        <taxon>Brassicales</taxon>
        <taxon>Brassicaceae</taxon>
        <taxon>Brassiceae</taxon>
        <taxon>Brassica</taxon>
    </lineage>
</organism>
<protein>
    <submittedName>
        <fullName evidence="1">Uncharacterized protein</fullName>
    </submittedName>
</protein>
<gene>
    <name evidence="1" type="ORF">F2Q69_00021227</name>
</gene>
<proteinExistence type="predicted"/>
<accession>A0A8S9QL67</accession>
<reference evidence="1" key="1">
    <citation type="submission" date="2019-12" db="EMBL/GenBank/DDBJ databases">
        <title>Genome sequencing and annotation of Brassica cretica.</title>
        <authorList>
            <person name="Studholme D.J."/>
            <person name="Sarris P."/>
        </authorList>
    </citation>
    <scope>NUCLEOTIDE SEQUENCE</scope>
    <source>
        <strain evidence="1">PFS-109/04</strain>
        <tissue evidence="1">Leaf</tissue>
    </source>
</reference>
<dbReference type="AlphaFoldDB" id="A0A8S9QL67"/>
<evidence type="ECO:0000313" key="2">
    <source>
        <dbReference type="Proteomes" id="UP000712600"/>
    </source>
</evidence>
<dbReference type="Proteomes" id="UP000712600">
    <property type="component" value="Unassembled WGS sequence"/>
</dbReference>
<name>A0A8S9QL67_BRACR</name>
<evidence type="ECO:0000313" key="1">
    <source>
        <dbReference type="EMBL" id="KAF3539388.1"/>
    </source>
</evidence>
<dbReference type="EMBL" id="QGKX02001290">
    <property type="protein sequence ID" value="KAF3539388.1"/>
    <property type="molecule type" value="Genomic_DNA"/>
</dbReference>